<dbReference type="CDD" id="cd02213">
    <property type="entry name" value="cupin_PMI_typeII_C"/>
    <property type="match status" value="1"/>
</dbReference>
<feature type="domain" description="Mannose-6-phosphate isomerase type II C-terminal" evidence="10">
    <location>
        <begin position="355"/>
        <end position="469"/>
    </location>
</feature>
<dbReference type="InterPro" id="IPR054566">
    <property type="entry name" value="ManC/GMP-like_b-helix"/>
</dbReference>
<evidence type="ECO:0000256" key="2">
    <source>
        <dbReference type="ARBA" id="ARBA00012387"/>
    </source>
</evidence>
<dbReference type="Gene3D" id="2.60.120.10">
    <property type="entry name" value="Jelly Rolls"/>
    <property type="match status" value="1"/>
</dbReference>
<dbReference type="GO" id="GO:0016853">
    <property type="term" value="F:isomerase activity"/>
    <property type="evidence" value="ECO:0007669"/>
    <property type="project" value="UniProtKB-KW"/>
</dbReference>
<keyword evidence="3 12" id="KW-0808">Transferase</keyword>
<evidence type="ECO:0000256" key="4">
    <source>
        <dbReference type="ARBA" id="ARBA00022695"/>
    </source>
</evidence>
<dbReference type="SUPFAM" id="SSF53448">
    <property type="entry name" value="Nucleotide-diphospho-sugar transferases"/>
    <property type="match status" value="1"/>
</dbReference>
<evidence type="ECO:0000259" key="10">
    <source>
        <dbReference type="Pfam" id="PF01050"/>
    </source>
</evidence>
<evidence type="ECO:0000256" key="1">
    <source>
        <dbReference type="ARBA" id="ARBA00006115"/>
    </source>
</evidence>
<accession>A0A7T0BW99</accession>
<sequence length="478" mass="53301">MKAVLLAGGSGTRFWPLSREMHPKQFLKFAGDRSLLQGTMERLLPVVPAANIHAITHRDQADETCRQLEFLGFDARNLVAEPIGRNTSAAVALTTRLFEADPDEVVGIFPADHLVENTKVFEKGIKDAEELARRGYLVTLGVPPLRAETGYGYIESGEAISNSTGFKVKSFREKPDVATANTYLKKEGFFWNSGMLFGTVGVLLREIQLWMPELSQSLEGVDAHLRNDTGFFPFQVFDDTGGSLYEKLPELSIDYGVLERSQCVAVVPCEMDWCDVGSWEVLNELFDSDEDGNVKPDGVELLDCTNNLIHVDGRLIAALGIDNLIVVDTPDALLVCRRDRAQDIRKLVDKLKAHQREEVISDSTVAKPWGSYTDLIRQKDYLIKRITVMPGHQLSLQAHDHRSEHWVVVSGEAEVECDGSNQQLKVNESTFIPKGAKHRLSNPGKEPLVLVEIQIGPLLSEDDITRFEDRYGRADSPE</sequence>
<evidence type="ECO:0000256" key="3">
    <source>
        <dbReference type="ARBA" id="ARBA00022679"/>
    </source>
</evidence>
<dbReference type="SUPFAM" id="SSF51182">
    <property type="entry name" value="RmlC-like cupins"/>
    <property type="match status" value="1"/>
</dbReference>
<dbReference type="Gene3D" id="3.90.550.10">
    <property type="entry name" value="Spore Coat Polysaccharide Biosynthesis Protein SpsA, Chain A"/>
    <property type="match status" value="1"/>
</dbReference>
<dbReference type="Proteomes" id="UP000594688">
    <property type="component" value="Chromosome"/>
</dbReference>
<evidence type="ECO:0000256" key="5">
    <source>
        <dbReference type="ARBA" id="ARBA00022741"/>
    </source>
</evidence>
<dbReference type="InterPro" id="IPR001538">
    <property type="entry name" value="Man6P_isomerase-2_C"/>
</dbReference>
<comment type="catalytic activity">
    <reaction evidence="7">
        <text>alpha-D-mannose 1-phosphate + GTP + H(+) = GDP-alpha-D-mannose + diphosphate</text>
        <dbReference type="Rhea" id="RHEA:15229"/>
        <dbReference type="ChEBI" id="CHEBI:15378"/>
        <dbReference type="ChEBI" id="CHEBI:33019"/>
        <dbReference type="ChEBI" id="CHEBI:37565"/>
        <dbReference type="ChEBI" id="CHEBI:57527"/>
        <dbReference type="ChEBI" id="CHEBI:58409"/>
        <dbReference type="EC" id="2.7.7.13"/>
    </reaction>
</comment>
<dbReference type="PANTHER" id="PTHR46390">
    <property type="entry name" value="MANNOSE-1-PHOSPHATE GUANYLYLTRANSFERASE"/>
    <property type="match status" value="1"/>
</dbReference>
<evidence type="ECO:0000313" key="12">
    <source>
        <dbReference type="EMBL" id="QPJ62177.1"/>
    </source>
</evidence>
<feature type="domain" description="MannoseP isomerase/GMP-like beta-helix" evidence="11">
    <location>
        <begin position="302"/>
        <end position="351"/>
    </location>
</feature>
<dbReference type="GO" id="GO:0009298">
    <property type="term" value="P:GDP-mannose biosynthetic process"/>
    <property type="evidence" value="ECO:0007669"/>
    <property type="project" value="TreeGrafter"/>
</dbReference>
<dbReference type="Pfam" id="PF01050">
    <property type="entry name" value="MannoseP_isomer"/>
    <property type="match status" value="1"/>
</dbReference>
<keyword evidence="5" id="KW-0547">Nucleotide-binding</keyword>
<evidence type="ECO:0000259" key="9">
    <source>
        <dbReference type="Pfam" id="PF00483"/>
    </source>
</evidence>
<dbReference type="FunFam" id="3.90.550.10:FF:000046">
    <property type="entry name" value="Mannose-1-phosphate guanylyltransferase (GDP)"/>
    <property type="match status" value="1"/>
</dbReference>
<comment type="similarity">
    <text evidence="1 8">Belongs to the mannose-6-phosphate isomerase type 2 family.</text>
</comment>
<dbReference type="AlphaFoldDB" id="A0A7T0BW99"/>
<evidence type="ECO:0000256" key="8">
    <source>
        <dbReference type="RuleBase" id="RU004190"/>
    </source>
</evidence>
<dbReference type="InterPro" id="IPR006375">
    <property type="entry name" value="Man1P_GuaTrfase/Man6P_Isoase"/>
</dbReference>
<name>A0A7T0BW99_9BACT</name>
<dbReference type="EC" id="2.7.7.13" evidence="2"/>
<dbReference type="InterPro" id="IPR051161">
    <property type="entry name" value="Mannose-6P_isomerase_type2"/>
</dbReference>
<dbReference type="FunFam" id="2.60.120.10:FF:000032">
    <property type="entry name" value="Mannose-1-phosphate guanylyltransferase/mannose-6-phosphate isomerase"/>
    <property type="match status" value="1"/>
</dbReference>
<protein>
    <recommendedName>
        <fullName evidence="2">mannose-1-phosphate guanylyltransferase</fullName>
        <ecNumber evidence="2">2.7.7.13</ecNumber>
    </recommendedName>
</protein>
<evidence type="ECO:0000313" key="13">
    <source>
        <dbReference type="Proteomes" id="UP000594688"/>
    </source>
</evidence>
<organism evidence="12 13">
    <name type="scientific">Candidatus Nitronauta litoralis</name>
    <dbReference type="NCBI Taxonomy" id="2705533"/>
    <lineage>
        <taxon>Bacteria</taxon>
        <taxon>Pseudomonadati</taxon>
        <taxon>Nitrospinota/Tectimicrobiota group</taxon>
        <taxon>Nitrospinota</taxon>
        <taxon>Nitrospinia</taxon>
        <taxon>Nitrospinales</taxon>
        <taxon>Nitrospinaceae</taxon>
        <taxon>Candidatus Nitronauta</taxon>
    </lineage>
</organism>
<reference evidence="12 13" key="1">
    <citation type="submission" date="2020-02" db="EMBL/GenBank/DDBJ databases">
        <title>Genomic and physiological characterization of two novel Nitrospinaceae genera.</title>
        <authorList>
            <person name="Mueller A.J."/>
            <person name="Jung M.-Y."/>
            <person name="Strachan C.R."/>
            <person name="Herbold C.W."/>
            <person name="Kirkegaard R.H."/>
            <person name="Daims H."/>
        </authorList>
    </citation>
    <scope>NUCLEOTIDE SEQUENCE [LARGE SCALE GENOMIC DNA]</scope>
    <source>
        <strain evidence="12">EB</strain>
    </source>
</reference>
<evidence type="ECO:0000256" key="6">
    <source>
        <dbReference type="ARBA" id="ARBA00023134"/>
    </source>
</evidence>
<dbReference type="CDD" id="cd02509">
    <property type="entry name" value="GDP-M1P_Guanylyltransferase"/>
    <property type="match status" value="1"/>
</dbReference>
<dbReference type="Pfam" id="PF00483">
    <property type="entry name" value="NTP_transferase"/>
    <property type="match status" value="1"/>
</dbReference>
<dbReference type="GO" id="GO:0004475">
    <property type="term" value="F:mannose-1-phosphate guanylyltransferase (GTP) activity"/>
    <property type="evidence" value="ECO:0007669"/>
    <property type="project" value="UniProtKB-EC"/>
</dbReference>
<evidence type="ECO:0000256" key="7">
    <source>
        <dbReference type="ARBA" id="ARBA00047343"/>
    </source>
</evidence>
<dbReference type="GO" id="GO:0005525">
    <property type="term" value="F:GTP binding"/>
    <property type="evidence" value="ECO:0007669"/>
    <property type="project" value="UniProtKB-KW"/>
</dbReference>
<evidence type="ECO:0000259" key="11">
    <source>
        <dbReference type="Pfam" id="PF22640"/>
    </source>
</evidence>
<dbReference type="InterPro" id="IPR011051">
    <property type="entry name" value="RmlC_Cupin_sf"/>
</dbReference>
<gene>
    <name evidence="12" type="ORF">G3M70_09955</name>
</gene>
<dbReference type="InterPro" id="IPR029044">
    <property type="entry name" value="Nucleotide-diphossugar_trans"/>
</dbReference>
<keyword evidence="6" id="KW-0342">GTP-binding</keyword>
<dbReference type="KEGG" id="nli:G3M70_09955"/>
<dbReference type="InterPro" id="IPR005835">
    <property type="entry name" value="NTP_transferase_dom"/>
</dbReference>
<dbReference type="PANTHER" id="PTHR46390:SF1">
    <property type="entry name" value="MANNOSE-1-PHOSPHATE GUANYLYLTRANSFERASE"/>
    <property type="match status" value="1"/>
</dbReference>
<dbReference type="NCBIfam" id="TIGR01479">
    <property type="entry name" value="GMP_PMI"/>
    <property type="match status" value="1"/>
</dbReference>
<proteinExistence type="inferred from homology"/>
<dbReference type="EMBL" id="CP048685">
    <property type="protein sequence ID" value="QPJ62177.1"/>
    <property type="molecule type" value="Genomic_DNA"/>
</dbReference>
<feature type="domain" description="Nucleotidyl transferase" evidence="9">
    <location>
        <begin position="2"/>
        <end position="290"/>
    </location>
</feature>
<keyword evidence="4 12" id="KW-0548">Nucleotidyltransferase</keyword>
<dbReference type="GO" id="GO:0000271">
    <property type="term" value="P:polysaccharide biosynthetic process"/>
    <property type="evidence" value="ECO:0007669"/>
    <property type="project" value="InterPro"/>
</dbReference>
<dbReference type="Pfam" id="PF22640">
    <property type="entry name" value="ManC_GMP_beta-helix"/>
    <property type="match status" value="1"/>
</dbReference>
<dbReference type="InterPro" id="IPR049577">
    <property type="entry name" value="GMPP_N"/>
</dbReference>
<dbReference type="InterPro" id="IPR014710">
    <property type="entry name" value="RmlC-like_jellyroll"/>
</dbReference>
<keyword evidence="12" id="KW-0413">Isomerase</keyword>